<dbReference type="InterPro" id="IPR036986">
    <property type="entry name" value="S4_RNA-bd_sf"/>
</dbReference>
<dbReference type="Proteomes" id="UP001251870">
    <property type="component" value="Unassembled WGS sequence"/>
</dbReference>
<dbReference type="SUPFAM" id="SSF55174">
    <property type="entry name" value="Alpha-L RNA-binding motif"/>
    <property type="match status" value="1"/>
</dbReference>
<proteinExistence type="inferred from homology"/>
<dbReference type="GO" id="GO:0008168">
    <property type="term" value="F:methyltransferase activity"/>
    <property type="evidence" value="ECO:0007669"/>
    <property type="project" value="UniProtKB-KW"/>
</dbReference>
<gene>
    <name evidence="5" type="ORF">RIL96_11855</name>
</gene>
<dbReference type="Gene3D" id="3.10.290.10">
    <property type="entry name" value="RNA-binding S4 domain"/>
    <property type="match status" value="1"/>
</dbReference>
<dbReference type="Gene3D" id="3.40.50.150">
    <property type="entry name" value="Vaccinia Virus protein VP39"/>
    <property type="match status" value="1"/>
</dbReference>
<dbReference type="InterPro" id="IPR002877">
    <property type="entry name" value="RNA_MeTrfase_FtsJ_dom"/>
</dbReference>
<comment type="caution">
    <text evidence="5">The sequence shown here is derived from an EMBL/GenBank/DDBJ whole genome shotgun (WGS) entry which is preliminary data.</text>
</comment>
<keyword evidence="6" id="KW-1185">Reference proteome</keyword>
<dbReference type="GO" id="GO:0032259">
    <property type="term" value="P:methylation"/>
    <property type="evidence" value="ECO:0007669"/>
    <property type="project" value="UniProtKB-KW"/>
</dbReference>
<dbReference type="CDD" id="cd02440">
    <property type="entry name" value="AdoMet_MTases"/>
    <property type="match status" value="1"/>
</dbReference>
<evidence type="ECO:0000256" key="3">
    <source>
        <dbReference type="PROSITE-ProRule" id="PRU00182"/>
    </source>
</evidence>
<dbReference type="PROSITE" id="PS50889">
    <property type="entry name" value="S4"/>
    <property type="match status" value="1"/>
</dbReference>
<reference evidence="5 6" key="1">
    <citation type="submission" date="2023-09" db="EMBL/GenBank/DDBJ databases">
        <title>Description of three actinobacteria isolated from air of manufacturing shop in a pharmaceutical factory.</title>
        <authorList>
            <person name="Zhang D.-F."/>
        </authorList>
    </citation>
    <scope>NUCLEOTIDE SEQUENCE [LARGE SCALE GENOMIC DNA]</scope>
    <source>
        <strain evidence="5 6">LY-0111</strain>
    </source>
</reference>
<comment type="similarity">
    <text evidence="2">Belongs to the TlyA family.</text>
</comment>
<dbReference type="RefSeq" id="WP_310549238.1">
    <property type="nucleotide sequence ID" value="NZ_JAVKGR010000020.1"/>
</dbReference>
<dbReference type="EMBL" id="JAVKGR010000020">
    <property type="protein sequence ID" value="MDR8020256.1"/>
    <property type="molecule type" value="Genomic_DNA"/>
</dbReference>
<name>A0ABU2DV45_9MICC</name>
<accession>A0ABU2DV45</accession>
<evidence type="ECO:0000313" key="5">
    <source>
        <dbReference type="EMBL" id="MDR8020256.1"/>
    </source>
</evidence>
<feature type="domain" description="RNA-binding S4" evidence="4">
    <location>
        <begin position="6"/>
        <end position="70"/>
    </location>
</feature>
<dbReference type="PIRSF" id="PIRSF005578">
    <property type="entry name" value="TlyA"/>
    <property type="match status" value="1"/>
</dbReference>
<dbReference type="SMART" id="SM00363">
    <property type="entry name" value="S4"/>
    <property type="match status" value="1"/>
</dbReference>
<dbReference type="Pfam" id="PF01728">
    <property type="entry name" value="FtsJ"/>
    <property type="match status" value="1"/>
</dbReference>
<keyword evidence="5" id="KW-0808">Transferase</keyword>
<keyword evidence="1 3" id="KW-0694">RNA-binding</keyword>
<dbReference type="InterPro" id="IPR004538">
    <property type="entry name" value="Hemolysin_A/TlyA"/>
</dbReference>
<dbReference type="CDD" id="cd00165">
    <property type="entry name" value="S4"/>
    <property type="match status" value="1"/>
</dbReference>
<dbReference type="Pfam" id="PF01479">
    <property type="entry name" value="S4"/>
    <property type="match status" value="1"/>
</dbReference>
<dbReference type="InterPro" id="IPR047048">
    <property type="entry name" value="TlyA"/>
</dbReference>
<evidence type="ECO:0000256" key="2">
    <source>
        <dbReference type="ARBA" id="ARBA00029460"/>
    </source>
</evidence>
<dbReference type="InterPro" id="IPR029063">
    <property type="entry name" value="SAM-dependent_MTases_sf"/>
</dbReference>
<keyword evidence="5" id="KW-0489">Methyltransferase</keyword>
<dbReference type="PANTHER" id="PTHR32319">
    <property type="entry name" value="BACTERIAL HEMOLYSIN-LIKE PROTEIN"/>
    <property type="match status" value="1"/>
</dbReference>
<protein>
    <submittedName>
        <fullName evidence="5">TlyA family RNA methyltransferase</fullName>
    </submittedName>
</protein>
<evidence type="ECO:0000313" key="6">
    <source>
        <dbReference type="Proteomes" id="UP001251870"/>
    </source>
</evidence>
<sequence length="260" mass="27196">MTDPRQRLDKELVARGLVGSRSRAAQLIADGEVTLDGRVVRRASTVVAAGQDIGVHTAAQWVSRAAHKLLGALEACPEIAPDGTRCLDAGASTGGFTQVLLDRGAAEVVAVDVGHDQLAESLRADHRVESHEGLNVRDLTPGCLGAPFDLIVADLSFISLRLVVPALSSQTRTGTDLLLMVKPQFEVGRAQIGRTGVVTAPGLRAEAVAGVVEAAAAHGLGAQGVHRSALPGQDGNREFFLHLRAGSVQTVRLDTLDYGD</sequence>
<evidence type="ECO:0000256" key="1">
    <source>
        <dbReference type="ARBA" id="ARBA00022884"/>
    </source>
</evidence>
<organism evidence="5 6">
    <name type="scientific">Nesterenkonia aerolata</name>
    <dbReference type="NCBI Taxonomy" id="3074079"/>
    <lineage>
        <taxon>Bacteria</taxon>
        <taxon>Bacillati</taxon>
        <taxon>Actinomycetota</taxon>
        <taxon>Actinomycetes</taxon>
        <taxon>Micrococcales</taxon>
        <taxon>Micrococcaceae</taxon>
        <taxon>Nesterenkonia</taxon>
    </lineage>
</organism>
<dbReference type="SUPFAM" id="SSF53335">
    <property type="entry name" value="S-adenosyl-L-methionine-dependent methyltransferases"/>
    <property type="match status" value="1"/>
</dbReference>
<dbReference type="PANTHER" id="PTHR32319:SF0">
    <property type="entry name" value="BACTERIAL HEMOLYSIN-LIKE PROTEIN"/>
    <property type="match status" value="1"/>
</dbReference>
<dbReference type="InterPro" id="IPR002942">
    <property type="entry name" value="S4_RNA-bd"/>
</dbReference>
<evidence type="ECO:0000259" key="4">
    <source>
        <dbReference type="SMART" id="SM00363"/>
    </source>
</evidence>